<dbReference type="PATRIC" id="fig|768679.9.peg.926"/>
<organism evidence="3 4">
    <name type="scientific">Thermoproteus tenax (strain ATCC 35583 / DSM 2078 / JCM 9277 / NBRC 100435 / Kra 1)</name>
    <dbReference type="NCBI Taxonomy" id="768679"/>
    <lineage>
        <taxon>Archaea</taxon>
        <taxon>Thermoproteota</taxon>
        <taxon>Thermoprotei</taxon>
        <taxon>Thermoproteales</taxon>
        <taxon>Thermoproteaceae</taxon>
        <taxon>Thermoproteus</taxon>
    </lineage>
</organism>
<keyword evidence="1" id="KW-0472">Membrane</keyword>
<evidence type="ECO:0000313" key="3">
    <source>
        <dbReference type="EMBL" id="CCC81569.1"/>
    </source>
</evidence>
<keyword evidence="4" id="KW-1185">Reference proteome</keyword>
<dbReference type="HOGENOM" id="CLU_138958_0_0_2"/>
<keyword evidence="1" id="KW-0812">Transmembrane</keyword>
<keyword evidence="3" id="KW-0378">Hydrolase</keyword>
<evidence type="ECO:0000256" key="1">
    <source>
        <dbReference type="SAM" id="Phobius"/>
    </source>
</evidence>
<evidence type="ECO:0000313" key="4">
    <source>
        <dbReference type="Proteomes" id="UP000002654"/>
    </source>
</evidence>
<dbReference type="GO" id="GO:0080120">
    <property type="term" value="P:CAAX-box protein maturation"/>
    <property type="evidence" value="ECO:0007669"/>
    <property type="project" value="UniProtKB-ARBA"/>
</dbReference>
<dbReference type="Pfam" id="PF02517">
    <property type="entry name" value="Rce1-like"/>
    <property type="match status" value="1"/>
</dbReference>
<proteinExistence type="predicted"/>
<dbReference type="KEGG" id="ttn:TTX_0915a"/>
<dbReference type="GO" id="GO:0004175">
    <property type="term" value="F:endopeptidase activity"/>
    <property type="evidence" value="ECO:0007669"/>
    <property type="project" value="UniProtKB-ARBA"/>
</dbReference>
<dbReference type="EMBL" id="FN869859">
    <property type="protein sequence ID" value="CCC81569.1"/>
    <property type="molecule type" value="Genomic_DNA"/>
</dbReference>
<dbReference type="eggNOG" id="arCOG03736">
    <property type="taxonomic scope" value="Archaea"/>
</dbReference>
<feature type="transmembrane region" description="Helical" evidence="1">
    <location>
        <begin position="103"/>
        <end position="128"/>
    </location>
</feature>
<dbReference type="GeneID" id="11261810"/>
<dbReference type="AlphaFoldDB" id="G4RPS4"/>
<sequence length="161" mass="17919">MKNEFIVLIFILSLFLILIENNIVGYSIALALTSITFRNLKWVDRGIGYLLSALAIYALAFAIDFYVGPKEYLHIDIPVVDVLAPVVEEVIFRGLPFLVLPRWAALIFSTAVFALLHPFPLLAFLYAIALTLAYLGGGLASSIVLHTANNVIWTLIYLHLL</sequence>
<feature type="transmembrane region" description="Helical" evidence="1">
    <location>
        <begin position="47"/>
        <end position="67"/>
    </location>
</feature>
<dbReference type="PaxDb" id="768679-TTX_0915a"/>
<feature type="transmembrane region" description="Helical" evidence="1">
    <location>
        <begin position="134"/>
        <end position="158"/>
    </location>
</feature>
<dbReference type="GO" id="GO:0006508">
    <property type="term" value="P:proteolysis"/>
    <property type="evidence" value="ECO:0007669"/>
    <property type="project" value="UniProtKB-KW"/>
</dbReference>
<keyword evidence="3" id="KW-0645">Protease</keyword>
<accession>G4RPS4</accession>
<dbReference type="STRING" id="768679.TTX_0915a"/>
<protein>
    <submittedName>
        <fullName evidence="3">Predicted metal-dependent membrane protease</fullName>
    </submittedName>
</protein>
<dbReference type="RefSeq" id="WP_014126825.1">
    <property type="nucleotide sequence ID" value="NC_016070.1"/>
</dbReference>
<feature type="domain" description="CAAX prenyl protease 2/Lysostaphin resistance protein A-like" evidence="2">
    <location>
        <begin position="77"/>
        <end position="152"/>
    </location>
</feature>
<gene>
    <name evidence="3" type="ORF">TTX_0915a</name>
</gene>
<keyword evidence="1" id="KW-1133">Transmembrane helix</keyword>
<evidence type="ECO:0000259" key="2">
    <source>
        <dbReference type="Pfam" id="PF02517"/>
    </source>
</evidence>
<name>G4RPS4_THETK</name>
<reference evidence="3 4" key="1">
    <citation type="journal article" date="2011" name="PLoS ONE">
        <title>The complete genome sequence of Thermoproteus tenax: a physiologically versatile member of the Crenarchaeota.</title>
        <authorList>
            <person name="Siebers B."/>
            <person name="Zaparty M."/>
            <person name="Raddatz G."/>
            <person name="Tjaden B."/>
            <person name="Albers S.V."/>
            <person name="Bell S.D."/>
            <person name="Blombach F."/>
            <person name="Kletzin A."/>
            <person name="Kyrpides N."/>
            <person name="Lanz C."/>
            <person name="Plagens A."/>
            <person name="Rampp M."/>
            <person name="Rosinus A."/>
            <person name="von Jan M."/>
            <person name="Makarova K.S."/>
            <person name="Klenk H.P."/>
            <person name="Schuster S.C."/>
            <person name="Hensel R."/>
        </authorList>
    </citation>
    <scope>NUCLEOTIDE SEQUENCE [LARGE SCALE GENOMIC DNA]</scope>
    <source>
        <strain evidence="4">ATCC 35583 / DSM 2078 / JCM 9277 / NBRC 100435 / Kra 1</strain>
    </source>
</reference>
<dbReference type="InterPro" id="IPR003675">
    <property type="entry name" value="Rce1/LyrA-like_dom"/>
</dbReference>
<dbReference type="Proteomes" id="UP000002654">
    <property type="component" value="Chromosome"/>
</dbReference>